<sequence length="194" mass="22224">MIHRKLLRIATSALIALAIPSMAAAAVHPGGEHGQHRVHDEHNYPGEKNRSESADWSTYPADIQAIKAQLDKIKSDQKILFETMRTNGEQIREARKTLTTAQKQSLKKSAQTIIKQMKSSREEIHTLRDQKKQAWDRFQSFADSKQWNSAKSELQTILKQKQQIYEKQQSVVKLQTQLLKLISPSHESHIHSVE</sequence>
<dbReference type="RefSeq" id="WP_120979403.1">
    <property type="nucleotide sequence ID" value="NZ_RBZM01000011.1"/>
</dbReference>
<dbReference type="AlphaFoldDB" id="A0A494XFD0"/>
<reference evidence="3 4" key="1">
    <citation type="submission" date="2018-10" db="EMBL/GenBank/DDBJ databases">
        <title>Cohnella sp. M2MS4P-1, whole genome shotgun sequence.</title>
        <authorList>
            <person name="Tuo L."/>
        </authorList>
    </citation>
    <scope>NUCLEOTIDE SEQUENCE [LARGE SCALE GENOMIC DNA]</scope>
    <source>
        <strain evidence="3 4">M2MS4P-1</strain>
    </source>
</reference>
<evidence type="ECO:0000256" key="2">
    <source>
        <dbReference type="SAM" id="SignalP"/>
    </source>
</evidence>
<gene>
    <name evidence="3" type="ORF">D7Z26_23130</name>
</gene>
<feature type="region of interest" description="Disordered" evidence="1">
    <location>
        <begin position="28"/>
        <end position="56"/>
    </location>
</feature>
<evidence type="ECO:0000256" key="1">
    <source>
        <dbReference type="SAM" id="MobiDB-lite"/>
    </source>
</evidence>
<keyword evidence="4" id="KW-1185">Reference proteome</keyword>
<proteinExistence type="predicted"/>
<comment type="caution">
    <text evidence="3">The sequence shown here is derived from an EMBL/GenBank/DDBJ whole genome shotgun (WGS) entry which is preliminary data.</text>
</comment>
<accession>A0A494XFD0</accession>
<evidence type="ECO:0000313" key="3">
    <source>
        <dbReference type="EMBL" id="RKP47206.1"/>
    </source>
</evidence>
<feature type="compositionally biased region" description="Basic and acidic residues" evidence="1">
    <location>
        <begin position="30"/>
        <end position="53"/>
    </location>
</feature>
<keyword evidence="2" id="KW-0732">Signal</keyword>
<evidence type="ECO:0000313" key="4">
    <source>
        <dbReference type="Proteomes" id="UP000282076"/>
    </source>
</evidence>
<name>A0A494XFD0_9BACL</name>
<dbReference type="OrthoDB" id="2680398at2"/>
<organism evidence="3 4">
    <name type="scientific">Cohnella endophytica</name>
    <dbReference type="NCBI Taxonomy" id="2419778"/>
    <lineage>
        <taxon>Bacteria</taxon>
        <taxon>Bacillati</taxon>
        <taxon>Bacillota</taxon>
        <taxon>Bacilli</taxon>
        <taxon>Bacillales</taxon>
        <taxon>Paenibacillaceae</taxon>
        <taxon>Cohnella</taxon>
    </lineage>
</organism>
<evidence type="ECO:0008006" key="5">
    <source>
        <dbReference type="Google" id="ProtNLM"/>
    </source>
</evidence>
<dbReference type="EMBL" id="RBZM01000011">
    <property type="protein sequence ID" value="RKP47206.1"/>
    <property type="molecule type" value="Genomic_DNA"/>
</dbReference>
<dbReference type="Proteomes" id="UP000282076">
    <property type="component" value="Unassembled WGS sequence"/>
</dbReference>
<feature type="chain" id="PRO_5019738103" description="Periplasmic heavy metal sensor" evidence="2">
    <location>
        <begin position="26"/>
        <end position="194"/>
    </location>
</feature>
<protein>
    <recommendedName>
        <fullName evidence="5">Periplasmic heavy metal sensor</fullName>
    </recommendedName>
</protein>
<feature type="signal peptide" evidence="2">
    <location>
        <begin position="1"/>
        <end position="25"/>
    </location>
</feature>